<protein>
    <submittedName>
        <fullName evidence="1">Uncharacterized protein</fullName>
    </submittedName>
</protein>
<dbReference type="AlphaFoldDB" id="A0A931ATH5"/>
<dbReference type="Proteomes" id="UP000621436">
    <property type="component" value="Unassembled WGS sequence"/>
</dbReference>
<gene>
    <name evidence="1" type="ORF">I0Q91_11020</name>
</gene>
<dbReference type="EMBL" id="JADPIE010000006">
    <property type="protein sequence ID" value="MBF8437616.1"/>
    <property type="molecule type" value="Genomic_DNA"/>
</dbReference>
<dbReference type="RefSeq" id="WP_270454609.1">
    <property type="nucleotide sequence ID" value="NZ_JADPIE010000006.1"/>
</dbReference>
<reference evidence="1" key="1">
    <citation type="submission" date="2020-11" db="EMBL/GenBank/DDBJ databases">
        <title>Halonatronomonas betainensis gen. nov., sp. nov. a novel haloalkaliphilic representative of the family Halanaerobiacae capable of betaine degradation.</title>
        <authorList>
            <person name="Boltyanskaya Y."/>
            <person name="Kevbrin V."/>
            <person name="Detkova E."/>
            <person name="Grouzdev D.S."/>
            <person name="Koziaeva V."/>
            <person name="Zhilina T."/>
        </authorList>
    </citation>
    <scope>NUCLEOTIDE SEQUENCE</scope>
    <source>
        <strain evidence="1">Z-7014</strain>
    </source>
</reference>
<sequence length="116" mass="13616">MRETKKAVKIISELMTYFFDQGAKNVEVKFNSDDVGQEKEYEIIIEGLIEYISGEELTKLREELNTSREAQVEEYYWELAGEGNNSREMSLVGMLVDNSVVEYKDNYLKITLWRQD</sequence>
<evidence type="ECO:0000313" key="2">
    <source>
        <dbReference type="Proteomes" id="UP000621436"/>
    </source>
</evidence>
<organism evidence="1 2">
    <name type="scientific">Halonatronomonas betaini</name>
    <dbReference type="NCBI Taxonomy" id="2778430"/>
    <lineage>
        <taxon>Bacteria</taxon>
        <taxon>Bacillati</taxon>
        <taxon>Bacillota</taxon>
        <taxon>Clostridia</taxon>
        <taxon>Halanaerobiales</taxon>
        <taxon>Halarsenatibacteraceae</taxon>
        <taxon>Halonatronomonas</taxon>
    </lineage>
</organism>
<keyword evidence="2" id="KW-1185">Reference proteome</keyword>
<proteinExistence type="predicted"/>
<comment type="caution">
    <text evidence="1">The sequence shown here is derived from an EMBL/GenBank/DDBJ whole genome shotgun (WGS) entry which is preliminary data.</text>
</comment>
<evidence type="ECO:0000313" key="1">
    <source>
        <dbReference type="EMBL" id="MBF8437616.1"/>
    </source>
</evidence>
<accession>A0A931ATH5</accession>
<name>A0A931ATH5_9FIRM</name>